<gene>
    <name evidence="2" type="ORF">OG549_00135</name>
</gene>
<proteinExistence type="predicted"/>
<evidence type="ECO:0000256" key="1">
    <source>
        <dbReference type="SAM" id="MobiDB-lite"/>
    </source>
</evidence>
<dbReference type="SUPFAM" id="SSF48452">
    <property type="entry name" value="TPR-like"/>
    <property type="match status" value="1"/>
</dbReference>
<dbReference type="InterPro" id="IPR011990">
    <property type="entry name" value="TPR-like_helical_dom_sf"/>
</dbReference>
<accession>A0AAU2UWJ7</accession>
<evidence type="ECO:0000313" key="2">
    <source>
        <dbReference type="EMBL" id="WTW59189.1"/>
    </source>
</evidence>
<organism evidence="2">
    <name type="scientific">Streptomyces sp. NBC_00003</name>
    <dbReference type="NCBI Taxonomy" id="2903608"/>
    <lineage>
        <taxon>Bacteria</taxon>
        <taxon>Bacillati</taxon>
        <taxon>Actinomycetota</taxon>
        <taxon>Actinomycetes</taxon>
        <taxon>Kitasatosporales</taxon>
        <taxon>Streptomycetaceae</taxon>
        <taxon>Streptomyces</taxon>
    </lineage>
</organism>
<dbReference type="InterPro" id="IPR053137">
    <property type="entry name" value="NLR-like"/>
</dbReference>
<feature type="region of interest" description="Disordered" evidence="1">
    <location>
        <begin position="1"/>
        <end position="31"/>
    </location>
</feature>
<dbReference type="AlphaFoldDB" id="A0AAU2UWJ7"/>
<dbReference type="Gene3D" id="1.25.40.10">
    <property type="entry name" value="Tetratricopeptide repeat domain"/>
    <property type="match status" value="1"/>
</dbReference>
<feature type="compositionally biased region" description="Polar residues" evidence="1">
    <location>
        <begin position="18"/>
        <end position="31"/>
    </location>
</feature>
<name>A0AAU2UWJ7_9ACTN</name>
<protein>
    <submittedName>
        <fullName evidence="2">Tetratricopeptide repeat protein</fullName>
    </submittedName>
</protein>
<dbReference type="PANTHER" id="PTHR46082">
    <property type="entry name" value="ATP/GTP-BINDING PROTEIN-RELATED"/>
    <property type="match status" value="1"/>
</dbReference>
<dbReference type="Pfam" id="PF13374">
    <property type="entry name" value="TPR_10"/>
    <property type="match status" value="2"/>
</dbReference>
<dbReference type="EMBL" id="CP108318">
    <property type="protein sequence ID" value="WTW59189.1"/>
    <property type="molecule type" value="Genomic_DNA"/>
</dbReference>
<sequence>MRGDTHVRFGSAARGDGTTATSSPRPEPTAQGQYEQVLGDAHPDTLQSRNSLADAYRAAGDAGRAVPLLEATVTQYEQVLGDTHPHTLQSRNSLADAYRVAGDLDRAIALYEATLTQREQVLGDVHPDTLASRNSLANAREVAETAQRNP</sequence>
<reference evidence="2" key="1">
    <citation type="submission" date="2022-10" db="EMBL/GenBank/DDBJ databases">
        <title>The complete genomes of actinobacterial strains from the NBC collection.</title>
        <authorList>
            <person name="Joergensen T.S."/>
            <person name="Alvarez Arevalo M."/>
            <person name="Sterndorff E.B."/>
            <person name="Faurdal D."/>
            <person name="Vuksanovic O."/>
            <person name="Mourched A.-S."/>
            <person name="Charusanti P."/>
            <person name="Shaw S."/>
            <person name="Blin K."/>
            <person name="Weber T."/>
        </authorList>
    </citation>
    <scope>NUCLEOTIDE SEQUENCE</scope>
    <source>
        <strain evidence="2">NBC_00003</strain>
    </source>
</reference>
<dbReference type="PANTHER" id="PTHR46082:SF6">
    <property type="entry name" value="AAA+ ATPASE DOMAIN-CONTAINING PROTEIN-RELATED"/>
    <property type="match status" value="1"/>
</dbReference>